<keyword evidence="3" id="KW-1185">Reference proteome</keyword>
<keyword evidence="1" id="KW-0812">Transmembrane</keyword>
<keyword evidence="1" id="KW-1133">Transmembrane helix</keyword>
<organism evidence="2 3">
    <name type="scientific">Blepharisma stoltei</name>
    <dbReference type="NCBI Taxonomy" id="1481888"/>
    <lineage>
        <taxon>Eukaryota</taxon>
        <taxon>Sar</taxon>
        <taxon>Alveolata</taxon>
        <taxon>Ciliophora</taxon>
        <taxon>Postciliodesmatophora</taxon>
        <taxon>Heterotrichea</taxon>
        <taxon>Heterotrichida</taxon>
        <taxon>Blepharismidae</taxon>
        <taxon>Blepharisma</taxon>
    </lineage>
</organism>
<keyword evidence="1" id="KW-0472">Membrane</keyword>
<feature type="transmembrane region" description="Helical" evidence="1">
    <location>
        <begin position="385"/>
        <end position="405"/>
    </location>
</feature>
<name>A0AAU9J6K8_9CILI</name>
<evidence type="ECO:0000256" key="1">
    <source>
        <dbReference type="SAM" id="Phobius"/>
    </source>
</evidence>
<dbReference type="AlphaFoldDB" id="A0AAU9J6K8"/>
<reference evidence="2" key="1">
    <citation type="submission" date="2021-09" db="EMBL/GenBank/DDBJ databases">
        <authorList>
            <consortium name="AG Swart"/>
            <person name="Singh M."/>
            <person name="Singh A."/>
            <person name="Seah K."/>
            <person name="Emmerich C."/>
        </authorList>
    </citation>
    <scope>NUCLEOTIDE SEQUENCE</scope>
    <source>
        <strain evidence="2">ATCC30299</strain>
    </source>
</reference>
<feature type="transmembrane region" description="Helical" evidence="1">
    <location>
        <begin position="215"/>
        <end position="236"/>
    </location>
</feature>
<gene>
    <name evidence="2" type="ORF">BSTOLATCC_MIC31707</name>
</gene>
<evidence type="ECO:0000313" key="3">
    <source>
        <dbReference type="Proteomes" id="UP001162131"/>
    </source>
</evidence>
<evidence type="ECO:0008006" key="4">
    <source>
        <dbReference type="Google" id="ProtNLM"/>
    </source>
</evidence>
<accession>A0AAU9J6K8</accession>
<proteinExistence type="predicted"/>
<dbReference type="EMBL" id="CAJZBQ010000032">
    <property type="protein sequence ID" value="CAG9322581.1"/>
    <property type="molecule type" value="Genomic_DNA"/>
</dbReference>
<comment type="caution">
    <text evidence="2">The sequence shown here is derived from an EMBL/GenBank/DDBJ whole genome shotgun (WGS) entry which is preliminary data.</text>
</comment>
<feature type="transmembrane region" description="Helical" evidence="1">
    <location>
        <begin position="302"/>
        <end position="325"/>
    </location>
</feature>
<protein>
    <recommendedName>
        <fullName evidence="4">RING-type domain-containing protein</fullName>
    </recommendedName>
</protein>
<feature type="transmembrane region" description="Helical" evidence="1">
    <location>
        <begin position="9"/>
        <end position="34"/>
    </location>
</feature>
<dbReference type="Proteomes" id="UP001162131">
    <property type="component" value="Unassembled WGS sequence"/>
</dbReference>
<sequence length="540" mass="60361">MKLIFKHPLFFFVIILAALIVLSSALFISFASILTPEWNSFSYKEETFNYGIFDCIDCPVGFEHTNPNCVYSLSCSQDSSSDLCSTGKKLIQARSSVISCETVAGVLTILLIERYIYMLMRRGYGKVWIFYTLIGLITGSKLAGFLSYIELTNSKISSSCDTNDEICNNNGPYYMLTSLILSAIGCGLGAVVLRFRNKKLDKEKIIEGLESSAMISGKVLPVLLIGAAFTGLALGWDWISFQAPKTSTGTLLSMNSYYKYGDFIKNLDFDCISGPACANKSGLALSQRECNAFDKVNNAGRVYYWMVSFSLLFLLLWIENLINVLRKKEFGISESNYVWPALCVILNLIGIISWFNISGVTYGANCRVKAGDNDISFCSEEGPTFAIISLICEFFAAMFYCLLYAQKSSTTTHQIFPGQKTLSKSKLGKIILEYPQFDDCNVTKDQDSSFDKDLMRSPSIMYRPNTRDTVDSDYLYKRKDTQDSEIYKAKETLAEICLTCESQLDQISIVTGNCGHNIHIKCHGRCDGEKLCEDCLKSLE</sequence>
<evidence type="ECO:0000313" key="2">
    <source>
        <dbReference type="EMBL" id="CAG9322581.1"/>
    </source>
</evidence>
<feature type="transmembrane region" description="Helical" evidence="1">
    <location>
        <begin position="337"/>
        <end position="357"/>
    </location>
</feature>
<feature type="transmembrane region" description="Helical" evidence="1">
    <location>
        <begin position="128"/>
        <end position="149"/>
    </location>
</feature>
<feature type="transmembrane region" description="Helical" evidence="1">
    <location>
        <begin position="173"/>
        <end position="195"/>
    </location>
</feature>